<keyword evidence="1" id="KW-0732">Signal</keyword>
<comment type="caution">
    <text evidence="2">The sequence shown here is derived from an EMBL/GenBank/DDBJ whole genome shotgun (WGS) entry which is preliminary data.</text>
</comment>
<accession>A0ABU5NES5</accession>
<feature type="signal peptide" evidence="1">
    <location>
        <begin position="1"/>
        <end position="28"/>
    </location>
</feature>
<dbReference type="EMBL" id="JARJFB010000198">
    <property type="protein sequence ID" value="MEA0971636.1"/>
    <property type="molecule type" value="Genomic_DNA"/>
</dbReference>
<organism evidence="2 3">
    <name type="scientific">Candidatus Megaera venefica</name>
    <dbReference type="NCBI Taxonomy" id="2055910"/>
    <lineage>
        <taxon>Bacteria</taxon>
        <taxon>Pseudomonadati</taxon>
        <taxon>Pseudomonadota</taxon>
        <taxon>Alphaproteobacteria</taxon>
        <taxon>Rickettsiales</taxon>
        <taxon>Rickettsiaceae</taxon>
        <taxon>Candidatus Megaera</taxon>
    </lineage>
</organism>
<evidence type="ECO:0000313" key="2">
    <source>
        <dbReference type="EMBL" id="MEA0971636.1"/>
    </source>
</evidence>
<dbReference type="Gene3D" id="2.40.160.170">
    <property type="match status" value="1"/>
</dbReference>
<sequence length="232" mass="24842">MRSYKNINVTKAVSILAVSALLSTTAYAGNDDSMFALGAKVGTAGVGIEGRAHIADNLYGRFGVNYLHYNHSLDKGSLNYKGKLTLLTVPLMLDYHPFDNSGFRVSAGIAYNGNKVTATAKPNKTVTLYGADYAPEDLGTVKSKLTLGSKIASIVSIGYDNSFISESSWSFNAEAGVMYSGKAKIKVSATGLAANDQEVIGDLNRDANKSLNKVKKYLKFLPIVSVGIKYNF</sequence>
<protein>
    <recommendedName>
        <fullName evidence="4">Outer membrane protein beta-barrel domain-containing protein</fullName>
    </recommendedName>
</protein>
<evidence type="ECO:0000313" key="3">
    <source>
        <dbReference type="Proteomes" id="UP001291687"/>
    </source>
</evidence>
<feature type="chain" id="PRO_5045921933" description="Outer membrane protein beta-barrel domain-containing protein" evidence="1">
    <location>
        <begin position="29"/>
        <end position="232"/>
    </location>
</feature>
<keyword evidence="3" id="KW-1185">Reference proteome</keyword>
<gene>
    <name evidence="2" type="ORF">Megvenef_01620</name>
</gene>
<dbReference type="RefSeq" id="WP_322777550.1">
    <property type="nucleotide sequence ID" value="NZ_JARJFB010000198.1"/>
</dbReference>
<dbReference type="Proteomes" id="UP001291687">
    <property type="component" value="Unassembled WGS sequence"/>
</dbReference>
<evidence type="ECO:0008006" key="4">
    <source>
        <dbReference type="Google" id="ProtNLM"/>
    </source>
</evidence>
<name>A0ABU5NES5_9RICK</name>
<reference evidence="2 3" key="1">
    <citation type="submission" date="2023-03" db="EMBL/GenBank/DDBJ databases">
        <title>Host association and intracellularity evolved multiple times independently in the Rickettsiales.</title>
        <authorList>
            <person name="Castelli M."/>
            <person name="Nardi T."/>
            <person name="Gammuto L."/>
            <person name="Bellinzona G."/>
            <person name="Sabaneyeva E."/>
            <person name="Potekhin A."/>
            <person name="Serra V."/>
            <person name="Petroni G."/>
            <person name="Sassera D."/>
        </authorList>
    </citation>
    <scope>NUCLEOTIDE SEQUENCE [LARGE SCALE GENOMIC DNA]</scope>
    <source>
        <strain evidence="2 3">Sr 2-6</strain>
    </source>
</reference>
<proteinExistence type="predicted"/>
<evidence type="ECO:0000256" key="1">
    <source>
        <dbReference type="SAM" id="SignalP"/>
    </source>
</evidence>